<evidence type="ECO:0000256" key="1">
    <source>
        <dbReference type="SAM" id="MobiDB-lite"/>
    </source>
</evidence>
<proteinExistence type="predicted"/>
<dbReference type="AlphaFoldDB" id="A0A0N0V6X1"/>
<feature type="region of interest" description="Disordered" evidence="1">
    <location>
        <begin position="1"/>
        <end position="169"/>
    </location>
</feature>
<evidence type="ECO:0000313" key="3">
    <source>
        <dbReference type="Proteomes" id="UP000037904"/>
    </source>
</evidence>
<name>A0A0N0V6X1_FUSLA</name>
<reference evidence="2 3" key="1">
    <citation type="submission" date="2015-04" db="EMBL/GenBank/DDBJ databases">
        <title>The draft genome sequence of Fusarium langsethiae, a T-2/HT-2 mycotoxin producer.</title>
        <authorList>
            <person name="Lysoe E."/>
            <person name="Divon H.H."/>
            <person name="Terzi V."/>
            <person name="Orru L."/>
            <person name="Lamontanara A."/>
            <person name="Kolseth A.-K."/>
            <person name="Frandsen R.J."/>
            <person name="Nielsen K."/>
            <person name="Thrane U."/>
        </authorList>
    </citation>
    <scope>NUCLEOTIDE SEQUENCE [LARGE SCALE GENOMIC DNA]</scope>
    <source>
        <strain evidence="2 3">Fl201059</strain>
    </source>
</reference>
<accession>A0A0N0V6X1</accession>
<feature type="compositionally biased region" description="Low complexity" evidence="1">
    <location>
        <begin position="36"/>
        <end position="46"/>
    </location>
</feature>
<keyword evidence="3" id="KW-1185">Reference proteome</keyword>
<sequence length="366" mass="40936">MAGRLKNAIKKRASRLLHRNKDEERETSEGAGPQPSSNGNGLNSSSRKSQSRHGKSLSLLSRSSKTEPKDGHDVHQTQAAEDANGYQAHPAVQPLEAELEPKTPRLECQRPGIKSEDTDDQHTDGNAHGNDYFQGSSAPAAQQHQPKAENANQKTNQNTRPANSPDAVELERRLSRLAVSRRESELELPEIDVAPLTPFEYAQEVDATQARLSRLAIGQEGPEKAATHIEPLSQESDVNLESNTSQEANIKHNLEAIHPRDAEFDRINKEVQAGTNGEANFHLQNSLDFDRTVHNQEPVVQEVVKPHVHTIYEPKRTLSIHHHEHRTLIQPIKDPNPTILPEQHWLQDDKTGEIYRIPDELGKQLM</sequence>
<dbReference type="Proteomes" id="UP000037904">
    <property type="component" value="Unassembled WGS sequence"/>
</dbReference>
<organism evidence="2 3">
    <name type="scientific">Fusarium langsethiae</name>
    <dbReference type="NCBI Taxonomy" id="179993"/>
    <lineage>
        <taxon>Eukaryota</taxon>
        <taxon>Fungi</taxon>
        <taxon>Dikarya</taxon>
        <taxon>Ascomycota</taxon>
        <taxon>Pezizomycotina</taxon>
        <taxon>Sordariomycetes</taxon>
        <taxon>Hypocreomycetidae</taxon>
        <taxon>Hypocreales</taxon>
        <taxon>Nectriaceae</taxon>
        <taxon>Fusarium</taxon>
    </lineage>
</organism>
<dbReference type="EMBL" id="JXCE01000080">
    <property type="protein sequence ID" value="KPA41931.1"/>
    <property type="molecule type" value="Genomic_DNA"/>
</dbReference>
<feature type="compositionally biased region" description="Basic and acidic residues" evidence="1">
    <location>
        <begin position="99"/>
        <end position="125"/>
    </location>
</feature>
<feature type="compositionally biased region" description="Basic and acidic residues" evidence="1">
    <location>
        <begin position="19"/>
        <end position="28"/>
    </location>
</feature>
<gene>
    <name evidence="2" type="ORF">FLAG1_05167</name>
</gene>
<feature type="compositionally biased region" description="Basic and acidic residues" evidence="1">
    <location>
        <begin position="64"/>
        <end position="75"/>
    </location>
</feature>
<dbReference type="OrthoDB" id="5106716at2759"/>
<comment type="caution">
    <text evidence="2">The sequence shown here is derived from an EMBL/GenBank/DDBJ whole genome shotgun (WGS) entry which is preliminary data.</text>
</comment>
<protein>
    <submittedName>
        <fullName evidence="2">Uncharacterized protein</fullName>
    </submittedName>
</protein>
<feature type="compositionally biased region" description="Basic residues" evidence="1">
    <location>
        <begin position="7"/>
        <end position="18"/>
    </location>
</feature>
<feature type="compositionally biased region" description="Polar residues" evidence="1">
    <location>
        <begin position="133"/>
        <end position="162"/>
    </location>
</feature>
<evidence type="ECO:0000313" key="2">
    <source>
        <dbReference type="EMBL" id="KPA41931.1"/>
    </source>
</evidence>